<evidence type="ECO:0000313" key="2">
    <source>
        <dbReference type="Proteomes" id="UP000772434"/>
    </source>
</evidence>
<reference evidence="1" key="1">
    <citation type="submission" date="2020-11" db="EMBL/GenBank/DDBJ databases">
        <authorList>
            <consortium name="DOE Joint Genome Institute"/>
            <person name="Ahrendt S."/>
            <person name="Riley R."/>
            <person name="Andreopoulos W."/>
            <person name="Labutti K."/>
            <person name="Pangilinan J."/>
            <person name="Ruiz-Duenas F.J."/>
            <person name="Barrasa J.M."/>
            <person name="Sanchez-Garcia M."/>
            <person name="Camarero S."/>
            <person name="Miyauchi S."/>
            <person name="Serrano A."/>
            <person name="Linde D."/>
            <person name="Babiker R."/>
            <person name="Drula E."/>
            <person name="Ayuso-Fernandez I."/>
            <person name="Pacheco R."/>
            <person name="Padilla G."/>
            <person name="Ferreira P."/>
            <person name="Barriuso J."/>
            <person name="Kellner H."/>
            <person name="Castanera R."/>
            <person name="Alfaro M."/>
            <person name="Ramirez L."/>
            <person name="Pisabarro A.G."/>
            <person name="Kuo A."/>
            <person name="Tritt A."/>
            <person name="Lipzen A."/>
            <person name="He G."/>
            <person name="Yan M."/>
            <person name="Ng V."/>
            <person name="Cullen D."/>
            <person name="Martin F."/>
            <person name="Rosso M.-N."/>
            <person name="Henrissat B."/>
            <person name="Hibbett D."/>
            <person name="Martinez A.T."/>
            <person name="Grigoriev I.V."/>
        </authorList>
    </citation>
    <scope>NUCLEOTIDE SEQUENCE</scope>
    <source>
        <strain evidence="1">AH 40177</strain>
    </source>
</reference>
<comment type="caution">
    <text evidence="1">The sequence shown here is derived from an EMBL/GenBank/DDBJ whole genome shotgun (WGS) entry which is preliminary data.</text>
</comment>
<sequence>MRYLFVPIDEDSFLPVHHALELLTDKEEVTAKFLMDYIHSKPKHMTNFTGFWVPVHVMESSQLGIDATRKGLRQIKTLCDWPDFIINKCFVLCDSERVLNGKTDLGNLVHLFVTCARIEPKDGGETHIVTHTATHARKKAQNAAKNANLLTIQDVRRPDAIWNGRPHTLTGPPIGVYHPIFPLFRQRLLEKCDLSPRDIRTASLLCQRSSLYYPDEKARQGTINFAFRHFLGVTALTTIELVIGGKLVKSDGSRQAGCGIYSTDDQGFYVLYDYLAKLEQTNRACNPQDECEREYALMSTQSELQALRDISCIPAFLLSISGVKLSISGAIFLDGVVSELLTDPISFVPISTYHAHAAHSSPLNLRACRIAHTLAALRECLIELDRYYHELRPSTPPPGQLSPGPCFSSFTSKSGQEFKLTYVE</sequence>
<gene>
    <name evidence="1" type="ORF">BDP27DRAFT_1428208</name>
</gene>
<dbReference type="AlphaFoldDB" id="A0A9P5PFC7"/>
<name>A0A9P5PFC7_9AGAR</name>
<dbReference type="Proteomes" id="UP000772434">
    <property type="component" value="Unassembled WGS sequence"/>
</dbReference>
<keyword evidence="2" id="KW-1185">Reference proteome</keyword>
<proteinExistence type="predicted"/>
<dbReference type="EMBL" id="JADNRY010000180">
    <property type="protein sequence ID" value="KAF9062167.1"/>
    <property type="molecule type" value="Genomic_DNA"/>
</dbReference>
<accession>A0A9P5PFC7</accession>
<organism evidence="1 2">
    <name type="scientific">Rhodocollybia butyracea</name>
    <dbReference type="NCBI Taxonomy" id="206335"/>
    <lineage>
        <taxon>Eukaryota</taxon>
        <taxon>Fungi</taxon>
        <taxon>Dikarya</taxon>
        <taxon>Basidiomycota</taxon>
        <taxon>Agaricomycotina</taxon>
        <taxon>Agaricomycetes</taxon>
        <taxon>Agaricomycetidae</taxon>
        <taxon>Agaricales</taxon>
        <taxon>Marasmiineae</taxon>
        <taxon>Omphalotaceae</taxon>
        <taxon>Rhodocollybia</taxon>
    </lineage>
</organism>
<evidence type="ECO:0000313" key="1">
    <source>
        <dbReference type="EMBL" id="KAF9062167.1"/>
    </source>
</evidence>
<dbReference type="OrthoDB" id="2990683at2759"/>
<protein>
    <submittedName>
        <fullName evidence="1">Uncharacterized protein</fullName>
    </submittedName>
</protein>